<evidence type="ECO:0000256" key="3">
    <source>
        <dbReference type="SAM" id="Phobius"/>
    </source>
</evidence>
<name>A0ABV7EPL2_9GAMM</name>
<dbReference type="InterPro" id="IPR050469">
    <property type="entry name" value="Diguanylate_Cyclase"/>
</dbReference>
<dbReference type="EMBL" id="JBHRSS010000004">
    <property type="protein sequence ID" value="MFC3104629.1"/>
    <property type="molecule type" value="Genomic_DNA"/>
</dbReference>
<evidence type="ECO:0000256" key="1">
    <source>
        <dbReference type="ARBA" id="ARBA00012528"/>
    </source>
</evidence>
<feature type="transmembrane region" description="Helical" evidence="3">
    <location>
        <begin position="197"/>
        <end position="217"/>
    </location>
</feature>
<evidence type="ECO:0000313" key="5">
    <source>
        <dbReference type="EMBL" id="MFC3104629.1"/>
    </source>
</evidence>
<dbReference type="PROSITE" id="PS50887">
    <property type="entry name" value="GGDEF"/>
    <property type="match status" value="1"/>
</dbReference>
<keyword evidence="3" id="KW-0472">Membrane</keyword>
<keyword evidence="5" id="KW-0548">Nucleotidyltransferase</keyword>
<dbReference type="Gene3D" id="3.30.70.270">
    <property type="match status" value="1"/>
</dbReference>
<dbReference type="SUPFAM" id="SSF55073">
    <property type="entry name" value="Nucleotide cyclase"/>
    <property type="match status" value="1"/>
</dbReference>
<accession>A0ABV7EPL2</accession>
<sequence>MNQDVIFDGFNGVSRLDLWVLCLKITATGITTTLLILLAVFTLSLRKHGQSERWAAYHFILASLFATLYIGGDTMVRISVAMGDAQEVLITYRLILSAIVLSVAAYINLSWALEPERTVFRGAILAVYGGTVAVAALVWVNHPALIIASDAITVKGSAVYADYGAGAPVFFALCLTLFAVVCLRLTRLAYRVGSAMAWRLTVLAVVVLFATGVHDALRELEIVSSPVGLLSLAYACFQVGAFGVLAMHYSRTLQDRQHQNRKLRRLTDAVTRDANSGLFTRGHLENSLNQLGTAARGGLLFIDLDRFKMINDRFGHSCGDELIRAVADRIRSNMRDGDIPCRWGGDEFVVYLPGTDFEMLQALTHRLQQTFRTIALANAADAEISVSMGFAELSDGDWHLTLERADQAMYHAKHAGRDRLVIAPQQMPADSTPAARRSALAARG</sequence>
<feature type="transmembrane region" description="Helical" evidence="3">
    <location>
        <begin position="18"/>
        <end position="42"/>
    </location>
</feature>
<feature type="transmembrane region" description="Helical" evidence="3">
    <location>
        <begin position="229"/>
        <end position="249"/>
    </location>
</feature>
<dbReference type="RefSeq" id="WP_380689937.1">
    <property type="nucleotide sequence ID" value="NZ_JBHRSS010000004.1"/>
</dbReference>
<evidence type="ECO:0000259" key="4">
    <source>
        <dbReference type="PROSITE" id="PS50887"/>
    </source>
</evidence>
<keyword evidence="3" id="KW-1133">Transmembrane helix</keyword>
<dbReference type="InterPro" id="IPR029787">
    <property type="entry name" value="Nucleotide_cyclase"/>
</dbReference>
<comment type="catalytic activity">
    <reaction evidence="2">
        <text>2 GTP = 3',3'-c-di-GMP + 2 diphosphate</text>
        <dbReference type="Rhea" id="RHEA:24898"/>
        <dbReference type="ChEBI" id="CHEBI:33019"/>
        <dbReference type="ChEBI" id="CHEBI:37565"/>
        <dbReference type="ChEBI" id="CHEBI:58805"/>
        <dbReference type="EC" id="2.7.7.65"/>
    </reaction>
</comment>
<dbReference type="PANTHER" id="PTHR45138:SF9">
    <property type="entry name" value="DIGUANYLATE CYCLASE DGCM-RELATED"/>
    <property type="match status" value="1"/>
</dbReference>
<proteinExistence type="predicted"/>
<feature type="transmembrane region" description="Helical" evidence="3">
    <location>
        <begin position="119"/>
        <end position="140"/>
    </location>
</feature>
<keyword evidence="5" id="KW-0808">Transferase</keyword>
<feature type="domain" description="GGDEF" evidence="4">
    <location>
        <begin position="295"/>
        <end position="425"/>
    </location>
</feature>
<organism evidence="5 6">
    <name type="scientific">Salinisphaera aquimarina</name>
    <dbReference type="NCBI Taxonomy" id="2094031"/>
    <lineage>
        <taxon>Bacteria</taxon>
        <taxon>Pseudomonadati</taxon>
        <taxon>Pseudomonadota</taxon>
        <taxon>Gammaproteobacteria</taxon>
        <taxon>Salinisphaerales</taxon>
        <taxon>Salinisphaeraceae</taxon>
        <taxon>Salinisphaera</taxon>
    </lineage>
</organism>
<dbReference type="GO" id="GO:0052621">
    <property type="term" value="F:diguanylate cyclase activity"/>
    <property type="evidence" value="ECO:0007669"/>
    <property type="project" value="UniProtKB-EC"/>
</dbReference>
<dbReference type="PANTHER" id="PTHR45138">
    <property type="entry name" value="REGULATORY COMPONENTS OF SENSORY TRANSDUCTION SYSTEM"/>
    <property type="match status" value="1"/>
</dbReference>
<dbReference type="InterPro" id="IPR000160">
    <property type="entry name" value="GGDEF_dom"/>
</dbReference>
<keyword evidence="3" id="KW-0812">Transmembrane</keyword>
<feature type="transmembrane region" description="Helical" evidence="3">
    <location>
        <begin position="160"/>
        <end position="185"/>
    </location>
</feature>
<dbReference type="EC" id="2.7.7.65" evidence="1"/>
<evidence type="ECO:0000256" key="2">
    <source>
        <dbReference type="ARBA" id="ARBA00034247"/>
    </source>
</evidence>
<dbReference type="CDD" id="cd01949">
    <property type="entry name" value="GGDEF"/>
    <property type="match status" value="1"/>
</dbReference>
<dbReference type="Proteomes" id="UP001595462">
    <property type="component" value="Unassembled WGS sequence"/>
</dbReference>
<dbReference type="SMART" id="SM00267">
    <property type="entry name" value="GGDEF"/>
    <property type="match status" value="1"/>
</dbReference>
<dbReference type="NCBIfam" id="TIGR00254">
    <property type="entry name" value="GGDEF"/>
    <property type="match status" value="1"/>
</dbReference>
<evidence type="ECO:0000313" key="6">
    <source>
        <dbReference type="Proteomes" id="UP001595462"/>
    </source>
</evidence>
<keyword evidence="6" id="KW-1185">Reference proteome</keyword>
<feature type="transmembrane region" description="Helical" evidence="3">
    <location>
        <begin position="54"/>
        <end position="70"/>
    </location>
</feature>
<feature type="transmembrane region" description="Helical" evidence="3">
    <location>
        <begin position="90"/>
        <end position="107"/>
    </location>
</feature>
<dbReference type="Pfam" id="PF00990">
    <property type="entry name" value="GGDEF"/>
    <property type="match status" value="1"/>
</dbReference>
<gene>
    <name evidence="5" type="ORF">ACFOSU_12115</name>
</gene>
<dbReference type="InterPro" id="IPR043128">
    <property type="entry name" value="Rev_trsase/Diguanyl_cyclase"/>
</dbReference>
<comment type="caution">
    <text evidence="5">The sequence shown here is derived from an EMBL/GenBank/DDBJ whole genome shotgun (WGS) entry which is preliminary data.</text>
</comment>
<protein>
    <recommendedName>
        <fullName evidence="1">diguanylate cyclase</fullName>
        <ecNumber evidence="1">2.7.7.65</ecNumber>
    </recommendedName>
</protein>
<reference evidence="6" key="1">
    <citation type="journal article" date="2019" name="Int. J. Syst. Evol. Microbiol.">
        <title>The Global Catalogue of Microorganisms (GCM) 10K type strain sequencing project: providing services to taxonomists for standard genome sequencing and annotation.</title>
        <authorList>
            <consortium name="The Broad Institute Genomics Platform"/>
            <consortium name="The Broad Institute Genome Sequencing Center for Infectious Disease"/>
            <person name="Wu L."/>
            <person name="Ma J."/>
        </authorList>
    </citation>
    <scope>NUCLEOTIDE SEQUENCE [LARGE SCALE GENOMIC DNA]</scope>
    <source>
        <strain evidence="6">KCTC 52640</strain>
    </source>
</reference>